<dbReference type="AlphaFoldDB" id="A0AAD2JK45"/>
<gene>
    <name evidence="2" type="ORF">CYCCA115_LOCUS15984</name>
</gene>
<name>A0AAD2JK45_9STRA</name>
<sequence length="122" mass="13821">MAIQALLCDNHDSDESTEAIQKVLAAISEKQRSLNNQLRTKISRLVLAILRVRPFQQRMEKIFEYKYENPNNTMDDMEAQPLDDKKSSGTSRSEENEEEDPNGAEEAAVEISKSIIGTIFGF</sequence>
<proteinExistence type="predicted"/>
<keyword evidence="3" id="KW-1185">Reference proteome</keyword>
<feature type="region of interest" description="Disordered" evidence="1">
    <location>
        <begin position="68"/>
        <end position="108"/>
    </location>
</feature>
<evidence type="ECO:0000313" key="2">
    <source>
        <dbReference type="EMBL" id="CAJ1955920.1"/>
    </source>
</evidence>
<dbReference type="EMBL" id="CAKOGP040001903">
    <property type="protein sequence ID" value="CAJ1955920.1"/>
    <property type="molecule type" value="Genomic_DNA"/>
</dbReference>
<protein>
    <submittedName>
        <fullName evidence="2">Uncharacterized protein</fullName>
    </submittedName>
</protein>
<organism evidence="2 3">
    <name type="scientific">Cylindrotheca closterium</name>
    <dbReference type="NCBI Taxonomy" id="2856"/>
    <lineage>
        <taxon>Eukaryota</taxon>
        <taxon>Sar</taxon>
        <taxon>Stramenopiles</taxon>
        <taxon>Ochrophyta</taxon>
        <taxon>Bacillariophyta</taxon>
        <taxon>Bacillariophyceae</taxon>
        <taxon>Bacillariophycidae</taxon>
        <taxon>Bacillariales</taxon>
        <taxon>Bacillariaceae</taxon>
        <taxon>Cylindrotheca</taxon>
    </lineage>
</organism>
<accession>A0AAD2JK45</accession>
<dbReference type="Proteomes" id="UP001295423">
    <property type="component" value="Unassembled WGS sequence"/>
</dbReference>
<reference evidence="2" key="1">
    <citation type="submission" date="2023-08" db="EMBL/GenBank/DDBJ databases">
        <authorList>
            <person name="Audoor S."/>
            <person name="Bilcke G."/>
        </authorList>
    </citation>
    <scope>NUCLEOTIDE SEQUENCE</scope>
</reference>
<evidence type="ECO:0000256" key="1">
    <source>
        <dbReference type="SAM" id="MobiDB-lite"/>
    </source>
</evidence>
<comment type="caution">
    <text evidence="2">The sequence shown here is derived from an EMBL/GenBank/DDBJ whole genome shotgun (WGS) entry which is preliminary data.</text>
</comment>
<evidence type="ECO:0000313" key="3">
    <source>
        <dbReference type="Proteomes" id="UP001295423"/>
    </source>
</evidence>